<keyword evidence="2" id="KW-1185">Reference proteome</keyword>
<dbReference type="Proteomes" id="UP000641646">
    <property type="component" value="Unassembled WGS sequence"/>
</dbReference>
<name>A0A926VB62_9CYAN</name>
<evidence type="ECO:0000313" key="2">
    <source>
        <dbReference type="Proteomes" id="UP000641646"/>
    </source>
</evidence>
<reference evidence="1" key="2">
    <citation type="submission" date="2020-08" db="EMBL/GenBank/DDBJ databases">
        <authorList>
            <person name="Chen M."/>
            <person name="Teng W."/>
            <person name="Zhao L."/>
            <person name="Hu C."/>
            <person name="Zhou Y."/>
            <person name="Han B."/>
            <person name="Song L."/>
            <person name="Shu W."/>
        </authorList>
    </citation>
    <scope>NUCLEOTIDE SEQUENCE</scope>
    <source>
        <strain evidence="1">FACHB-1375</strain>
    </source>
</reference>
<reference evidence="1" key="1">
    <citation type="journal article" date="2015" name="ISME J.">
        <title>Draft Genome Sequence of Streptomyces incarnatus NRRL8089, which Produces the Nucleoside Antibiotic Sinefungin.</title>
        <authorList>
            <person name="Oshima K."/>
            <person name="Hattori M."/>
            <person name="Shimizu H."/>
            <person name="Fukuda K."/>
            <person name="Nemoto M."/>
            <person name="Inagaki K."/>
            <person name="Tamura T."/>
        </authorList>
    </citation>
    <scope>NUCLEOTIDE SEQUENCE</scope>
    <source>
        <strain evidence="1">FACHB-1375</strain>
    </source>
</reference>
<gene>
    <name evidence="1" type="ORF">H6G03_04950</name>
</gene>
<dbReference type="AlphaFoldDB" id="A0A926VB62"/>
<dbReference type="Gene3D" id="1.10.1070.20">
    <property type="match status" value="1"/>
</dbReference>
<accession>A0A926VB62</accession>
<proteinExistence type="predicted"/>
<evidence type="ECO:0000313" key="1">
    <source>
        <dbReference type="EMBL" id="MBD2180460.1"/>
    </source>
</evidence>
<comment type="caution">
    <text evidence="1">The sequence shown here is derived from an EMBL/GenBank/DDBJ whole genome shotgun (WGS) entry which is preliminary data.</text>
</comment>
<protein>
    <submittedName>
        <fullName evidence="1">HipA-like protein</fullName>
    </submittedName>
</protein>
<sequence length="308" mass="34965">MGSVFPIITVPPDAPEYDEPIRTKEEEAFWFHEQNLGLCLYKEARLNTGEDWAEKIASELCTFLRLPHAEYDLATYNGKRGTISRSFVPEGGTSIVGIEVLARLVPDYPTNARDLSRHTIDIVFNALNDSSVQLPMDWTPPEGIKTAVDVFVGYLLLDAWVGNSDRHHQNWGLIQYKGLSAKVQTTYLAPTYDHGSCLGRELPDEKRLLKLNNGSVEGYVTKCPSYFYAKVEGDKRKLKTFEVFREVAGRYPDAASVWLEYLAKVSLSDTLDLFRRIPSDRISETAIKFAQKVLELNQNRLLDLRNIQ</sequence>
<dbReference type="RefSeq" id="WP_190462677.1">
    <property type="nucleotide sequence ID" value="NZ_JACJPW010000008.1"/>
</dbReference>
<dbReference type="EMBL" id="JACJPW010000008">
    <property type="protein sequence ID" value="MBD2180460.1"/>
    <property type="molecule type" value="Genomic_DNA"/>
</dbReference>
<organism evidence="1 2">
    <name type="scientific">Aerosakkonema funiforme FACHB-1375</name>
    <dbReference type="NCBI Taxonomy" id="2949571"/>
    <lineage>
        <taxon>Bacteria</taxon>
        <taxon>Bacillati</taxon>
        <taxon>Cyanobacteriota</taxon>
        <taxon>Cyanophyceae</taxon>
        <taxon>Oscillatoriophycideae</taxon>
        <taxon>Aerosakkonematales</taxon>
        <taxon>Aerosakkonemataceae</taxon>
        <taxon>Aerosakkonema</taxon>
    </lineage>
</organism>